<keyword evidence="4" id="KW-0472">Membrane</keyword>
<accession>A0A3S2V0E8</accession>
<dbReference type="InterPro" id="IPR033985">
    <property type="entry name" value="SusD-like_N"/>
</dbReference>
<organism evidence="9 10">
    <name type="scientific">Mucilaginibacter limnophilus</name>
    <dbReference type="NCBI Taxonomy" id="1932778"/>
    <lineage>
        <taxon>Bacteria</taxon>
        <taxon>Pseudomonadati</taxon>
        <taxon>Bacteroidota</taxon>
        <taxon>Sphingobacteriia</taxon>
        <taxon>Sphingobacteriales</taxon>
        <taxon>Sphingobacteriaceae</taxon>
        <taxon>Mucilaginibacter</taxon>
    </lineage>
</organism>
<dbReference type="Pfam" id="PF07980">
    <property type="entry name" value="SusD_RagB"/>
    <property type="match status" value="1"/>
</dbReference>
<evidence type="ECO:0000259" key="8">
    <source>
        <dbReference type="Pfam" id="PF14322"/>
    </source>
</evidence>
<dbReference type="PROSITE" id="PS51257">
    <property type="entry name" value="PROKAR_LIPOPROTEIN"/>
    <property type="match status" value="1"/>
</dbReference>
<evidence type="ECO:0000313" key="10">
    <source>
        <dbReference type="Proteomes" id="UP000282759"/>
    </source>
</evidence>
<dbReference type="AlphaFoldDB" id="A0A3S2V0E8"/>
<reference evidence="9 10" key="1">
    <citation type="submission" date="2019-01" db="EMBL/GenBank/DDBJ databases">
        <authorList>
            <person name="Chen W.-M."/>
        </authorList>
    </citation>
    <scope>NUCLEOTIDE SEQUENCE [LARGE SCALE GENOMIC DNA]</scope>
    <source>
        <strain evidence="9 10">YBJ-36</strain>
    </source>
</reference>
<dbReference type="Gene3D" id="1.25.40.390">
    <property type="match status" value="1"/>
</dbReference>
<keyword evidence="10" id="KW-1185">Reference proteome</keyword>
<evidence type="ECO:0000256" key="6">
    <source>
        <dbReference type="SAM" id="SignalP"/>
    </source>
</evidence>
<keyword evidence="3 6" id="KW-0732">Signal</keyword>
<dbReference type="SUPFAM" id="SSF48452">
    <property type="entry name" value="TPR-like"/>
    <property type="match status" value="1"/>
</dbReference>
<proteinExistence type="inferred from homology"/>
<feature type="domain" description="RagB/SusD" evidence="7">
    <location>
        <begin position="344"/>
        <end position="453"/>
    </location>
</feature>
<evidence type="ECO:0000256" key="5">
    <source>
        <dbReference type="ARBA" id="ARBA00023237"/>
    </source>
</evidence>
<sequence>MRHSYIFKKHTMKKYLILLILAFAVAGCKKFLDAKPDGRQILPEDDLQNLQYFLDDTYTINQRIPSAGEVCSDNIYFTDELWQGLFQSSATSANLYIWSRNVFNDNDSNDWTVGYKIVFNANVVLDAIDKTPYKSAAERDDVKGQALFFRALAFYHLLQEFAKPYNPATASADKGIVLRLSADISKPSSRASLAQSYEQVIADLQSAVQLLRVTPKFKSRPSKTAALGLLSRVYLATGDYINSLKYANDYLTIAPELIDYNTQSPSPSYPFPSYNKEVTFDARLFPHTAFSAAYFRVNSSLFNSYAANDLRRTLYFQDGSDGNIMFRGSYYGSRQLFGGIATDEIYLNAAESSARVGNTAHAMALINELCEKRYRSDNFTPFVAADSKSALEIILAERRKELAFRNLRWMDIRRLSRDPDFAVSVSRTVSGTTYELPAGSEKLVLPIPQKVIDLGGIEQN</sequence>
<dbReference type="OrthoDB" id="653598at2"/>
<dbReference type="EMBL" id="SACK01000007">
    <property type="protein sequence ID" value="RVT99738.1"/>
    <property type="molecule type" value="Genomic_DNA"/>
</dbReference>
<feature type="signal peptide" evidence="6">
    <location>
        <begin position="1"/>
        <end position="26"/>
    </location>
</feature>
<dbReference type="InterPro" id="IPR012944">
    <property type="entry name" value="SusD_RagB_dom"/>
</dbReference>
<comment type="similarity">
    <text evidence="2">Belongs to the SusD family.</text>
</comment>
<dbReference type="Pfam" id="PF14322">
    <property type="entry name" value="SusD-like_3"/>
    <property type="match status" value="1"/>
</dbReference>
<feature type="chain" id="PRO_5018666497" evidence="6">
    <location>
        <begin position="27"/>
        <end position="460"/>
    </location>
</feature>
<comment type="subcellular location">
    <subcellularLocation>
        <location evidence="1">Cell outer membrane</location>
    </subcellularLocation>
</comment>
<dbReference type="GO" id="GO:0009279">
    <property type="term" value="C:cell outer membrane"/>
    <property type="evidence" value="ECO:0007669"/>
    <property type="project" value="UniProtKB-SubCell"/>
</dbReference>
<gene>
    <name evidence="9" type="ORF">EOD41_14940</name>
</gene>
<evidence type="ECO:0000313" key="9">
    <source>
        <dbReference type="EMBL" id="RVT99738.1"/>
    </source>
</evidence>
<keyword evidence="5" id="KW-0998">Cell outer membrane</keyword>
<evidence type="ECO:0000256" key="3">
    <source>
        <dbReference type="ARBA" id="ARBA00022729"/>
    </source>
</evidence>
<evidence type="ECO:0000256" key="1">
    <source>
        <dbReference type="ARBA" id="ARBA00004442"/>
    </source>
</evidence>
<evidence type="ECO:0000256" key="4">
    <source>
        <dbReference type="ARBA" id="ARBA00023136"/>
    </source>
</evidence>
<protein>
    <submittedName>
        <fullName evidence="9">RagB/SusD family nutrient uptake outer membrane protein</fullName>
    </submittedName>
</protein>
<dbReference type="Proteomes" id="UP000282759">
    <property type="component" value="Unassembled WGS sequence"/>
</dbReference>
<feature type="domain" description="SusD-like N-terminal" evidence="8">
    <location>
        <begin position="30"/>
        <end position="235"/>
    </location>
</feature>
<evidence type="ECO:0000259" key="7">
    <source>
        <dbReference type="Pfam" id="PF07980"/>
    </source>
</evidence>
<name>A0A3S2V0E8_9SPHI</name>
<comment type="caution">
    <text evidence="9">The sequence shown here is derived from an EMBL/GenBank/DDBJ whole genome shotgun (WGS) entry which is preliminary data.</text>
</comment>
<dbReference type="InterPro" id="IPR011990">
    <property type="entry name" value="TPR-like_helical_dom_sf"/>
</dbReference>
<evidence type="ECO:0000256" key="2">
    <source>
        <dbReference type="ARBA" id="ARBA00006275"/>
    </source>
</evidence>